<evidence type="ECO:0000256" key="3">
    <source>
        <dbReference type="SAM" id="MobiDB-lite"/>
    </source>
</evidence>
<dbReference type="GO" id="GO:0035459">
    <property type="term" value="P:vesicle cargo loading"/>
    <property type="evidence" value="ECO:0007669"/>
    <property type="project" value="TreeGrafter"/>
</dbReference>
<dbReference type="Proteomes" id="UP000007875">
    <property type="component" value="Unassembled WGS sequence"/>
</dbReference>
<dbReference type="Ensembl" id="ENSCSAVT00000003074.1">
    <property type="protein sequence ID" value="ENSCSAVP00000003029.1"/>
    <property type="gene ID" value="ENSCSAVG00000001795.1"/>
</dbReference>
<reference evidence="4" key="2">
    <citation type="submission" date="2025-08" db="UniProtKB">
        <authorList>
            <consortium name="Ensembl"/>
        </authorList>
    </citation>
    <scope>IDENTIFICATION</scope>
</reference>
<evidence type="ECO:0000256" key="2">
    <source>
        <dbReference type="SAM" id="Coils"/>
    </source>
</evidence>
<accession>H2YCI1</accession>
<dbReference type="GO" id="GO:0005789">
    <property type="term" value="C:endoplasmic reticulum membrane"/>
    <property type="evidence" value="ECO:0007669"/>
    <property type="project" value="TreeGrafter"/>
</dbReference>
<evidence type="ECO:0000313" key="4">
    <source>
        <dbReference type="Ensembl" id="ENSCSAVP00000003029.1"/>
    </source>
</evidence>
<dbReference type="GO" id="GO:0070971">
    <property type="term" value="C:endoplasmic reticulum exit site"/>
    <property type="evidence" value="ECO:0007669"/>
    <property type="project" value="TreeGrafter"/>
</dbReference>
<reference evidence="4" key="3">
    <citation type="submission" date="2025-09" db="UniProtKB">
        <authorList>
            <consortium name="Ensembl"/>
        </authorList>
    </citation>
    <scope>IDENTIFICATION</scope>
</reference>
<sequence>MEEDVSNNFKERLKCEEKAKVEIEQKLVKSIESQDVLNTKVESLENELHTMVDEKQTIAHEVDVLKDCLLQFKGVREGLREEGDDEIDEDELLQKQKEKLLDLIDVSRVQRRLKLVETEKGSLHFDLEAERKAREENHELLSKWEAKYENELSIKCKVERELQMLQAKLNVMQDYYAKRDVEMQGKLGKEQSCRESTEMKLAEKDEKTSQFEQMLEDYKTM</sequence>
<feature type="region of interest" description="Disordered" evidence="3">
    <location>
        <begin position="187"/>
        <end position="208"/>
    </location>
</feature>
<name>H2YCI1_CIOSA</name>
<evidence type="ECO:0000313" key="5">
    <source>
        <dbReference type="Proteomes" id="UP000007875"/>
    </source>
</evidence>
<dbReference type="GeneTree" id="ENSGT01140000283546"/>
<dbReference type="PANTHER" id="PTHR23158">
    <property type="entry name" value="MELANOMA INHIBITORY ACTIVITY-RELATED"/>
    <property type="match status" value="1"/>
</dbReference>
<keyword evidence="5" id="KW-1185">Reference proteome</keyword>
<dbReference type="HOGENOM" id="CLU_1253145_0_0_1"/>
<feature type="coiled-coil region" evidence="2">
    <location>
        <begin position="6"/>
        <end position="61"/>
    </location>
</feature>
<organism evidence="4 5">
    <name type="scientific">Ciona savignyi</name>
    <name type="common">Pacific transparent sea squirt</name>
    <dbReference type="NCBI Taxonomy" id="51511"/>
    <lineage>
        <taxon>Eukaryota</taxon>
        <taxon>Metazoa</taxon>
        <taxon>Chordata</taxon>
        <taxon>Tunicata</taxon>
        <taxon>Ascidiacea</taxon>
        <taxon>Phlebobranchia</taxon>
        <taxon>Cionidae</taxon>
        <taxon>Ciona</taxon>
    </lineage>
</organism>
<reference evidence="5" key="1">
    <citation type="submission" date="2003-08" db="EMBL/GenBank/DDBJ databases">
        <authorList>
            <person name="Birren B."/>
            <person name="Nusbaum C."/>
            <person name="Abebe A."/>
            <person name="Abouelleil A."/>
            <person name="Adekoya E."/>
            <person name="Ait-zahra M."/>
            <person name="Allen N."/>
            <person name="Allen T."/>
            <person name="An P."/>
            <person name="Anderson M."/>
            <person name="Anderson S."/>
            <person name="Arachchi H."/>
            <person name="Armbruster J."/>
            <person name="Bachantsang P."/>
            <person name="Baldwin J."/>
            <person name="Barry A."/>
            <person name="Bayul T."/>
            <person name="Blitshsteyn B."/>
            <person name="Bloom T."/>
            <person name="Blye J."/>
            <person name="Boguslavskiy L."/>
            <person name="Borowsky M."/>
            <person name="Boukhgalter B."/>
            <person name="Brunache A."/>
            <person name="Butler J."/>
            <person name="Calixte N."/>
            <person name="Calvo S."/>
            <person name="Camarata J."/>
            <person name="Campo K."/>
            <person name="Chang J."/>
            <person name="Cheshatsang Y."/>
            <person name="Citroen M."/>
            <person name="Collymore A."/>
            <person name="Considine T."/>
            <person name="Cook A."/>
            <person name="Cooke P."/>
            <person name="Corum B."/>
            <person name="Cuomo C."/>
            <person name="David R."/>
            <person name="Dawoe T."/>
            <person name="Degray S."/>
            <person name="Dodge S."/>
            <person name="Dooley K."/>
            <person name="Dorje P."/>
            <person name="Dorjee K."/>
            <person name="Dorris L."/>
            <person name="Duffey N."/>
            <person name="Dupes A."/>
            <person name="Elkins T."/>
            <person name="Engels R."/>
            <person name="Erickson J."/>
            <person name="Farina A."/>
            <person name="Faro S."/>
            <person name="Ferreira P."/>
            <person name="Fischer H."/>
            <person name="Fitzgerald M."/>
            <person name="Foley K."/>
            <person name="Gage D."/>
            <person name="Galagan J."/>
            <person name="Gearin G."/>
            <person name="Gnerre S."/>
            <person name="Gnirke A."/>
            <person name="Goyette A."/>
            <person name="Graham J."/>
            <person name="Grandbois E."/>
            <person name="Gyaltsen K."/>
            <person name="Hafez N."/>
            <person name="Hagopian D."/>
            <person name="Hagos B."/>
            <person name="Hall J."/>
            <person name="Hatcher B."/>
            <person name="Heller A."/>
            <person name="Higgins H."/>
            <person name="Honan T."/>
            <person name="Horn A."/>
            <person name="Houde N."/>
            <person name="Hughes L."/>
            <person name="Hulme W."/>
            <person name="Husby E."/>
            <person name="Iliev I."/>
            <person name="Jaffe D."/>
            <person name="Jones C."/>
            <person name="Kamal M."/>
            <person name="Kamat A."/>
            <person name="Kamvysselis M."/>
            <person name="Karlsson E."/>
            <person name="Kells C."/>
            <person name="Kieu A."/>
            <person name="Kisner P."/>
            <person name="Kodira C."/>
            <person name="Kulbokas E."/>
            <person name="Labutti K."/>
            <person name="Lama D."/>
            <person name="Landers T."/>
            <person name="Leger J."/>
            <person name="Levine S."/>
            <person name="Lewis D."/>
            <person name="Lewis T."/>
            <person name="Lindblad-toh K."/>
            <person name="Liu X."/>
            <person name="Lokyitsang T."/>
            <person name="Lokyitsang Y."/>
            <person name="Lucien O."/>
            <person name="Lui A."/>
            <person name="Ma L.J."/>
            <person name="Mabbitt R."/>
            <person name="Macdonald J."/>
            <person name="Maclean C."/>
            <person name="Major J."/>
            <person name="Manning J."/>
            <person name="Marabella R."/>
            <person name="Maru K."/>
            <person name="Matthews C."/>
            <person name="Mauceli E."/>
            <person name="Mccarthy M."/>
            <person name="Mcdonough S."/>
            <person name="Mcghee T."/>
            <person name="Meldrim J."/>
            <person name="Meneus L."/>
            <person name="Mesirov J."/>
            <person name="Mihalev A."/>
            <person name="Mihova T."/>
            <person name="Mikkelsen T."/>
            <person name="Mlenga V."/>
            <person name="Moru K."/>
            <person name="Mozes J."/>
            <person name="Mulrain L."/>
            <person name="Munson G."/>
            <person name="Naylor J."/>
            <person name="Newes C."/>
            <person name="Nguyen C."/>
            <person name="Nguyen N."/>
            <person name="Nguyen T."/>
            <person name="Nicol R."/>
            <person name="Nielsen C."/>
            <person name="Nizzari M."/>
            <person name="Norbu C."/>
            <person name="Norbu N."/>
            <person name="O'donnell P."/>
            <person name="Okoawo O."/>
            <person name="O'leary S."/>
            <person name="Omotosho B."/>
            <person name="O'neill K."/>
            <person name="Osman S."/>
            <person name="Parker S."/>
            <person name="Perrin D."/>
            <person name="Phunkhang P."/>
            <person name="Piqani B."/>
            <person name="Purcell S."/>
            <person name="Rachupka T."/>
            <person name="Ramasamy U."/>
            <person name="Rameau R."/>
            <person name="Ray V."/>
            <person name="Raymond C."/>
            <person name="Retta R."/>
            <person name="Richardson S."/>
            <person name="Rise C."/>
            <person name="Rodriguez J."/>
            <person name="Rogers J."/>
            <person name="Rogov P."/>
            <person name="Rutman M."/>
            <person name="Schupbach R."/>
            <person name="Seaman C."/>
            <person name="Settipalli S."/>
            <person name="Sharpe T."/>
            <person name="Sheridan J."/>
            <person name="Sherpa N."/>
            <person name="Shi J."/>
            <person name="Smirnov S."/>
            <person name="Smith C."/>
            <person name="Sougnez C."/>
            <person name="Spencer B."/>
            <person name="Stalker J."/>
            <person name="Stange-thomann N."/>
            <person name="Stavropoulos S."/>
            <person name="Stetson K."/>
            <person name="Stone C."/>
            <person name="Stone S."/>
            <person name="Stubbs M."/>
            <person name="Talamas J."/>
            <person name="Tchuinga P."/>
            <person name="Tenzing P."/>
            <person name="Tesfaye S."/>
            <person name="Theodore J."/>
            <person name="Thoulutsang Y."/>
            <person name="Topham K."/>
            <person name="Towey S."/>
            <person name="Tsamla T."/>
            <person name="Tsomo N."/>
            <person name="Vallee D."/>
            <person name="Vassiliev H."/>
            <person name="Venkataraman V."/>
            <person name="Vinson J."/>
            <person name="Vo A."/>
            <person name="Wade C."/>
            <person name="Wang S."/>
            <person name="Wangchuk T."/>
            <person name="Wangdi T."/>
            <person name="Whittaker C."/>
            <person name="Wilkinson J."/>
            <person name="Wu Y."/>
            <person name="Wyman D."/>
            <person name="Yadav S."/>
            <person name="Yang S."/>
            <person name="Yang X."/>
            <person name="Yeager S."/>
            <person name="Yee E."/>
            <person name="Young G."/>
            <person name="Zainoun J."/>
            <person name="Zembeck L."/>
            <person name="Zimmer A."/>
            <person name="Zody M."/>
            <person name="Lander E."/>
        </authorList>
    </citation>
    <scope>NUCLEOTIDE SEQUENCE [LARGE SCALE GENOMIC DNA]</scope>
</reference>
<evidence type="ECO:0000256" key="1">
    <source>
        <dbReference type="ARBA" id="ARBA00023054"/>
    </source>
</evidence>
<dbReference type="AlphaFoldDB" id="H2YCI1"/>
<proteinExistence type="predicted"/>
<dbReference type="PANTHER" id="PTHR23158:SF33">
    <property type="entry name" value="TRANSPORT AND GOLGI ORGANIZATION PROTEIN 1"/>
    <property type="match status" value="1"/>
</dbReference>
<dbReference type="GO" id="GO:0006888">
    <property type="term" value="P:endoplasmic reticulum to Golgi vesicle-mediated transport"/>
    <property type="evidence" value="ECO:0007669"/>
    <property type="project" value="TreeGrafter"/>
</dbReference>
<protein>
    <submittedName>
        <fullName evidence="4">Uncharacterized protein</fullName>
    </submittedName>
</protein>
<dbReference type="GO" id="GO:0009306">
    <property type="term" value="P:protein secretion"/>
    <property type="evidence" value="ECO:0007669"/>
    <property type="project" value="TreeGrafter"/>
</dbReference>
<keyword evidence="1 2" id="KW-0175">Coiled coil</keyword>
<dbReference type="InterPro" id="IPR051500">
    <property type="entry name" value="cTAGE_MIA/OTOR"/>
</dbReference>